<dbReference type="PROSITE" id="PS00525">
    <property type="entry name" value="RIBOSOMAL_L6_1"/>
    <property type="match status" value="1"/>
</dbReference>
<dbReference type="Proteomes" id="UP000320762">
    <property type="component" value="Unassembled WGS sequence"/>
</dbReference>
<dbReference type="GO" id="GO:0003735">
    <property type="term" value="F:structural constituent of ribosome"/>
    <property type="evidence" value="ECO:0007669"/>
    <property type="project" value="InterPro"/>
</dbReference>
<evidence type="ECO:0000256" key="3">
    <source>
        <dbReference type="ARBA" id="ARBA00023274"/>
    </source>
</evidence>
<dbReference type="InterPro" id="IPR000702">
    <property type="entry name" value="Ribosomal_uL6-like"/>
</dbReference>
<dbReference type="InterPro" id="IPR036789">
    <property type="entry name" value="Ribosomal_uL6-like_a/b-dom_sf"/>
</dbReference>
<dbReference type="PIRSF" id="PIRSF002162">
    <property type="entry name" value="Ribosomal_L6"/>
    <property type="match status" value="1"/>
</dbReference>
<dbReference type="InterPro" id="IPR002358">
    <property type="entry name" value="Ribosomal_uL6_CS"/>
</dbReference>
<evidence type="ECO:0000313" key="6">
    <source>
        <dbReference type="EMBL" id="TRM61082.1"/>
    </source>
</evidence>
<dbReference type="PANTHER" id="PTHR11655">
    <property type="entry name" value="60S/50S RIBOSOMAL PROTEIN L6/L9"/>
    <property type="match status" value="1"/>
</dbReference>
<keyword evidence="7" id="KW-1185">Reference proteome</keyword>
<keyword evidence="2 4" id="KW-0689">Ribosomal protein</keyword>
<comment type="similarity">
    <text evidence="1 4">Belongs to the universal ribosomal protein uL6 family.</text>
</comment>
<dbReference type="STRING" id="97359.A0A550C8G0"/>
<dbReference type="InterPro" id="IPR020040">
    <property type="entry name" value="Ribosomal_uL6_a/b-dom"/>
</dbReference>
<dbReference type="GO" id="GO:0006412">
    <property type="term" value="P:translation"/>
    <property type="evidence" value="ECO:0007669"/>
    <property type="project" value="InterPro"/>
</dbReference>
<organism evidence="6 7">
    <name type="scientific">Schizophyllum amplum</name>
    <dbReference type="NCBI Taxonomy" id="97359"/>
    <lineage>
        <taxon>Eukaryota</taxon>
        <taxon>Fungi</taxon>
        <taxon>Dikarya</taxon>
        <taxon>Basidiomycota</taxon>
        <taxon>Agaricomycotina</taxon>
        <taxon>Agaricomycetes</taxon>
        <taxon>Agaricomycetidae</taxon>
        <taxon>Agaricales</taxon>
        <taxon>Schizophyllaceae</taxon>
        <taxon>Schizophyllum</taxon>
    </lineage>
</organism>
<dbReference type="Pfam" id="PF00347">
    <property type="entry name" value="Ribosomal_L6"/>
    <property type="match status" value="1"/>
</dbReference>
<evidence type="ECO:0000259" key="5">
    <source>
        <dbReference type="Pfam" id="PF00347"/>
    </source>
</evidence>
<feature type="domain" description="Large ribosomal subunit protein uL6 alpha-beta" evidence="5">
    <location>
        <begin position="88"/>
        <end position="152"/>
    </location>
</feature>
<dbReference type="Gene3D" id="3.90.930.12">
    <property type="entry name" value="Ribosomal protein L6, alpha-beta domain"/>
    <property type="match status" value="2"/>
</dbReference>
<evidence type="ECO:0000256" key="1">
    <source>
        <dbReference type="ARBA" id="ARBA00009356"/>
    </source>
</evidence>
<evidence type="ECO:0000313" key="7">
    <source>
        <dbReference type="Proteomes" id="UP000320762"/>
    </source>
</evidence>
<evidence type="ECO:0000256" key="4">
    <source>
        <dbReference type="RuleBase" id="RU003869"/>
    </source>
</evidence>
<dbReference type="InterPro" id="IPR019906">
    <property type="entry name" value="Ribosomal_uL6_bac-type"/>
</dbReference>
<proteinExistence type="inferred from homology"/>
<dbReference type="PANTHER" id="PTHR11655:SF14">
    <property type="entry name" value="LARGE RIBOSOMAL SUBUNIT PROTEIN UL6M"/>
    <property type="match status" value="1"/>
</dbReference>
<protein>
    <submittedName>
        <fullName evidence="6">Ribosomal protein L6, alpha-beta domain-containing protein</fullName>
    </submittedName>
</protein>
<gene>
    <name evidence="6" type="ORF">BD626DRAFT_549318</name>
</gene>
<dbReference type="OrthoDB" id="540873at2759"/>
<reference evidence="6 7" key="1">
    <citation type="journal article" date="2019" name="New Phytol.">
        <title>Comparative genomics reveals unique wood-decay strategies and fruiting body development in the Schizophyllaceae.</title>
        <authorList>
            <person name="Almasi E."/>
            <person name="Sahu N."/>
            <person name="Krizsan K."/>
            <person name="Balint B."/>
            <person name="Kovacs G.M."/>
            <person name="Kiss B."/>
            <person name="Cseklye J."/>
            <person name="Drula E."/>
            <person name="Henrissat B."/>
            <person name="Nagy I."/>
            <person name="Chovatia M."/>
            <person name="Adam C."/>
            <person name="LaButti K."/>
            <person name="Lipzen A."/>
            <person name="Riley R."/>
            <person name="Grigoriev I.V."/>
            <person name="Nagy L.G."/>
        </authorList>
    </citation>
    <scope>NUCLEOTIDE SEQUENCE [LARGE SCALE GENOMIC DNA]</scope>
    <source>
        <strain evidence="6 7">NL-1724</strain>
    </source>
</reference>
<dbReference type="GO" id="GO:0005762">
    <property type="term" value="C:mitochondrial large ribosomal subunit"/>
    <property type="evidence" value="ECO:0007669"/>
    <property type="project" value="TreeGrafter"/>
</dbReference>
<name>A0A550C8G0_9AGAR</name>
<dbReference type="EMBL" id="VDMD01000018">
    <property type="protein sequence ID" value="TRM61082.1"/>
    <property type="molecule type" value="Genomic_DNA"/>
</dbReference>
<comment type="caution">
    <text evidence="6">The sequence shown here is derived from an EMBL/GenBank/DDBJ whole genome shotgun (WGS) entry which is preliminary data.</text>
</comment>
<dbReference type="AlphaFoldDB" id="A0A550C8G0"/>
<evidence type="ECO:0000256" key="2">
    <source>
        <dbReference type="ARBA" id="ARBA00022980"/>
    </source>
</evidence>
<keyword evidence="3 4" id="KW-0687">Ribonucleoprotein</keyword>
<accession>A0A550C8G0</accession>
<dbReference type="SUPFAM" id="SSF56053">
    <property type="entry name" value="Ribosomal protein L6"/>
    <property type="match status" value="2"/>
</dbReference>
<dbReference type="GO" id="GO:0019843">
    <property type="term" value="F:rRNA binding"/>
    <property type="evidence" value="ECO:0007669"/>
    <property type="project" value="InterPro"/>
</dbReference>
<dbReference type="PRINTS" id="PR00059">
    <property type="entry name" value="RIBOSOMALL6"/>
</dbReference>
<sequence>MIVEGPLGRTAVPLKPFITLHFPDEHQLQIGVRDMAEREQRMMWGTTRTLISNAIVGMTEGYSTPLYLVGVGFRANMEEDPRGTTDGGSGKRLHLKLGYTHSVYIPVPPTIKAEVPSATKISLFATDKQLLGEFARKIKSLRMPEPYKGKGIFIGKETIRLKTAKKR</sequence>